<dbReference type="EnsemblPlants" id="ORUFI08G04500.1">
    <property type="protein sequence ID" value="ORUFI08G04500.1"/>
    <property type="gene ID" value="ORUFI08G04500"/>
</dbReference>
<evidence type="ECO:0000256" key="1">
    <source>
        <dbReference type="SAM" id="MobiDB-lite"/>
    </source>
</evidence>
<reference evidence="2" key="2">
    <citation type="submission" date="2015-06" db="UniProtKB">
        <authorList>
            <consortium name="EnsemblPlants"/>
        </authorList>
    </citation>
    <scope>IDENTIFICATION</scope>
</reference>
<dbReference type="Gramene" id="ORUFI08G04500.1">
    <property type="protein sequence ID" value="ORUFI08G04500.1"/>
    <property type="gene ID" value="ORUFI08G04500"/>
</dbReference>
<feature type="region of interest" description="Disordered" evidence="1">
    <location>
        <begin position="1"/>
        <end position="31"/>
    </location>
</feature>
<proteinExistence type="predicted"/>
<protein>
    <submittedName>
        <fullName evidence="2">Uncharacterized protein</fullName>
    </submittedName>
</protein>
<accession>A0A0E0QES8</accession>
<keyword evidence="3" id="KW-1185">Reference proteome</keyword>
<feature type="compositionally biased region" description="Low complexity" evidence="1">
    <location>
        <begin position="1"/>
        <end position="15"/>
    </location>
</feature>
<dbReference type="Proteomes" id="UP000008022">
    <property type="component" value="Unassembled WGS sequence"/>
</dbReference>
<dbReference type="HOGENOM" id="CLU_2516625_0_0_1"/>
<evidence type="ECO:0000313" key="3">
    <source>
        <dbReference type="Proteomes" id="UP000008022"/>
    </source>
</evidence>
<dbReference type="AlphaFoldDB" id="A0A0E0QES8"/>
<name>A0A0E0QES8_ORYRU</name>
<organism evidence="2 3">
    <name type="scientific">Oryza rufipogon</name>
    <name type="common">Brownbeard rice</name>
    <name type="synonym">Asian wild rice</name>
    <dbReference type="NCBI Taxonomy" id="4529"/>
    <lineage>
        <taxon>Eukaryota</taxon>
        <taxon>Viridiplantae</taxon>
        <taxon>Streptophyta</taxon>
        <taxon>Embryophyta</taxon>
        <taxon>Tracheophyta</taxon>
        <taxon>Spermatophyta</taxon>
        <taxon>Magnoliopsida</taxon>
        <taxon>Liliopsida</taxon>
        <taxon>Poales</taxon>
        <taxon>Poaceae</taxon>
        <taxon>BOP clade</taxon>
        <taxon>Oryzoideae</taxon>
        <taxon>Oryzeae</taxon>
        <taxon>Oryzinae</taxon>
        <taxon>Oryza</taxon>
    </lineage>
</organism>
<evidence type="ECO:0000313" key="2">
    <source>
        <dbReference type="EnsemblPlants" id="ORUFI08G04500.1"/>
    </source>
</evidence>
<sequence>MATTAPRATTSTADAQRFPPFTSRRSATGLRRRPITAITPHRHRCPTRDRQPRWLDAQRFPNNLDATLAAQRSSAAIWTGTMNSV</sequence>
<reference evidence="3" key="1">
    <citation type="submission" date="2013-06" db="EMBL/GenBank/DDBJ databases">
        <authorList>
            <person name="Zhao Q."/>
        </authorList>
    </citation>
    <scope>NUCLEOTIDE SEQUENCE</scope>
    <source>
        <strain evidence="3">cv. W1943</strain>
    </source>
</reference>